<reference evidence="2 3" key="1">
    <citation type="journal article" date="2014" name="Genome Announc.">
        <title>Complete Genome Sequence of Spiroplasma apis B31T (ATCC 33834), a Bacterium Associated with May Disease of Honeybees (Apis mellifera).</title>
        <authorList>
            <person name="Ku C."/>
            <person name="Lo W.S."/>
            <person name="Chen L.L."/>
            <person name="Kuo C.H."/>
        </authorList>
    </citation>
    <scope>NUCLEOTIDE SEQUENCE [LARGE SCALE GENOMIC DNA]</scope>
    <source>
        <strain evidence="2">B31</strain>
    </source>
</reference>
<feature type="transmembrane region" description="Helical" evidence="1">
    <location>
        <begin position="287"/>
        <end position="304"/>
    </location>
</feature>
<feature type="transmembrane region" description="Helical" evidence="1">
    <location>
        <begin position="434"/>
        <end position="454"/>
    </location>
</feature>
<keyword evidence="1" id="KW-1133">Transmembrane helix</keyword>
<feature type="transmembrane region" description="Helical" evidence="1">
    <location>
        <begin position="340"/>
        <end position="367"/>
    </location>
</feature>
<feature type="transmembrane region" description="Helical" evidence="1">
    <location>
        <begin position="374"/>
        <end position="392"/>
    </location>
</feature>
<dbReference type="PATRIC" id="fig|1276258.3.peg.276"/>
<gene>
    <name evidence="2" type="ORF">SAPIS_v1c02810</name>
</gene>
<dbReference type="HOGENOM" id="CLU_041792_0_0_14"/>
<dbReference type="InterPro" id="IPR036259">
    <property type="entry name" value="MFS_trans_sf"/>
</dbReference>
<feature type="transmembrane region" description="Helical" evidence="1">
    <location>
        <begin position="316"/>
        <end position="334"/>
    </location>
</feature>
<feature type="transmembrane region" description="Helical" evidence="1">
    <location>
        <begin position="239"/>
        <end position="267"/>
    </location>
</feature>
<dbReference type="NCBIfam" id="NF043061">
    <property type="entry name" value="MMSYN1_0325"/>
    <property type="match status" value="1"/>
</dbReference>
<dbReference type="STRING" id="1276258.SAPIS_v1c02810"/>
<dbReference type="RefSeq" id="WP_023789061.1">
    <property type="nucleotide sequence ID" value="NC_022998.1"/>
</dbReference>
<accession>V5RHH9</accession>
<feature type="transmembrane region" description="Helical" evidence="1">
    <location>
        <begin position="102"/>
        <end position="120"/>
    </location>
</feature>
<keyword evidence="1" id="KW-0812">Transmembrane</keyword>
<dbReference type="EMBL" id="CP006682">
    <property type="protein sequence ID" value="AHB36127.1"/>
    <property type="molecule type" value="Genomic_DNA"/>
</dbReference>
<evidence type="ECO:0000256" key="1">
    <source>
        <dbReference type="SAM" id="Phobius"/>
    </source>
</evidence>
<keyword evidence="1" id="KW-0472">Membrane</keyword>
<feature type="transmembrane region" description="Helical" evidence="1">
    <location>
        <begin position="70"/>
        <end position="90"/>
    </location>
</feature>
<name>V5RHH9_SPIAP</name>
<feature type="transmembrane region" description="Helical" evidence="1">
    <location>
        <begin position="162"/>
        <end position="182"/>
    </location>
</feature>
<feature type="transmembrane region" description="Helical" evidence="1">
    <location>
        <begin position="126"/>
        <end position="150"/>
    </location>
</feature>
<feature type="transmembrane region" description="Helical" evidence="1">
    <location>
        <begin position="6"/>
        <end position="25"/>
    </location>
</feature>
<evidence type="ECO:0000313" key="3">
    <source>
        <dbReference type="Proteomes" id="UP000018550"/>
    </source>
</evidence>
<keyword evidence="3" id="KW-1185">Reference proteome</keyword>
<dbReference type="Proteomes" id="UP000018550">
    <property type="component" value="Chromosome"/>
</dbReference>
<dbReference type="AlphaFoldDB" id="V5RHH9"/>
<evidence type="ECO:0008006" key="4">
    <source>
        <dbReference type="Google" id="ProtNLM"/>
    </source>
</evidence>
<protein>
    <recommendedName>
        <fullName evidence="4">Transmembrane protein</fullName>
    </recommendedName>
</protein>
<feature type="transmembrane region" description="Helical" evidence="1">
    <location>
        <begin position="194"/>
        <end position="213"/>
    </location>
</feature>
<dbReference type="InterPro" id="IPR050046">
    <property type="entry name" value="MSF_cation_mollicutes"/>
</dbReference>
<dbReference type="OrthoDB" id="387641at2"/>
<dbReference type="KEGG" id="sapi:SAPIS_v1c02810"/>
<proteinExistence type="predicted"/>
<feature type="transmembrane region" description="Helical" evidence="1">
    <location>
        <begin position="37"/>
        <end position="58"/>
    </location>
</feature>
<sequence>MKYWDITVLTPIIISICFTIVILMLRKEKLSKNALLFCLEVAIFWLCSSLLGYELVYLKDSLARSLENRTYLIILLIISLLFIIILKPFATFITGIIKSRKLWMYLSYASVILLTLLMNFLKVSNIYVFILYSILYAFILSTSTIHYLFLNEQYFYRINTLPVTWVIYTIIGFSGLLGTFIGQLQTIVLSSENFTYTNLFVLLFIPICLYLNFTQKENKNLASSFDESIRSQLPRKNNWNFFTIYIITFLVSCAGTLSMSLTTKMFIAFQGIYNGYSNDLVETLLRLYDFNFIIPSVLISYLIFKFATPHFNQKYLLFTSFFTLFLLYVVLAFNKNPFTFMILNILIGVCYTQIIYSLFSFCMFWNYRAPKNPVTGFFGSALFGGMFLNQVIEETLLNSKVGVFKYFKSVDEILKTKQLLTNDSIIYESFIDSITVIMTLSSLLVLLAMFIFYFTHKYIFADYINPRLAVQNLKIILKKRVIEKTKTQIKVDELDNNEM</sequence>
<evidence type="ECO:0000313" key="2">
    <source>
        <dbReference type="EMBL" id="AHB36127.1"/>
    </source>
</evidence>
<organism evidence="2 3">
    <name type="scientific">Spiroplasma apis B31</name>
    <dbReference type="NCBI Taxonomy" id="1276258"/>
    <lineage>
        <taxon>Bacteria</taxon>
        <taxon>Bacillati</taxon>
        <taxon>Mycoplasmatota</taxon>
        <taxon>Mollicutes</taxon>
        <taxon>Entomoplasmatales</taxon>
        <taxon>Spiroplasmataceae</taxon>
        <taxon>Spiroplasma</taxon>
    </lineage>
</organism>
<dbReference type="SUPFAM" id="SSF103473">
    <property type="entry name" value="MFS general substrate transporter"/>
    <property type="match status" value="1"/>
</dbReference>